<keyword evidence="1" id="KW-1185">Reference proteome</keyword>
<dbReference type="AlphaFoldDB" id="A0A0M3HY01"/>
<evidence type="ECO:0000313" key="2">
    <source>
        <dbReference type="WBParaSite" id="ALUE_0000830801-mRNA-1"/>
    </source>
</evidence>
<accession>A0A0M3HY01</accession>
<organism evidence="1 2">
    <name type="scientific">Ascaris lumbricoides</name>
    <name type="common">Giant roundworm</name>
    <dbReference type="NCBI Taxonomy" id="6252"/>
    <lineage>
        <taxon>Eukaryota</taxon>
        <taxon>Metazoa</taxon>
        <taxon>Ecdysozoa</taxon>
        <taxon>Nematoda</taxon>
        <taxon>Chromadorea</taxon>
        <taxon>Rhabditida</taxon>
        <taxon>Spirurina</taxon>
        <taxon>Ascaridomorpha</taxon>
        <taxon>Ascaridoidea</taxon>
        <taxon>Ascarididae</taxon>
        <taxon>Ascaris</taxon>
    </lineage>
</organism>
<sequence length="113" mass="12852">MVCPRIDHRVELVRCDWCVAYGAAMRFMRPCCAHLHSTQGHRDVSRCDLCANQSIVDMSTRIMIIDTLDIVIYNSFNDNDEILRNSLSKSVIICCAHIVLNALILSIIETIEK</sequence>
<name>A0A0M3HY01_ASCLU</name>
<proteinExistence type="predicted"/>
<evidence type="ECO:0000313" key="1">
    <source>
        <dbReference type="Proteomes" id="UP000036681"/>
    </source>
</evidence>
<dbReference type="Proteomes" id="UP000036681">
    <property type="component" value="Unplaced"/>
</dbReference>
<protein>
    <submittedName>
        <fullName evidence="2">TAZ-type domain-containing protein</fullName>
    </submittedName>
</protein>
<dbReference type="WBParaSite" id="ALUE_0000830801-mRNA-1">
    <property type="protein sequence ID" value="ALUE_0000830801-mRNA-1"/>
    <property type="gene ID" value="ALUE_0000830801"/>
</dbReference>
<reference evidence="2" key="1">
    <citation type="submission" date="2017-02" db="UniProtKB">
        <authorList>
            <consortium name="WormBaseParasite"/>
        </authorList>
    </citation>
    <scope>IDENTIFICATION</scope>
</reference>